<sequence length="171" mass="19911">MEDPLLTLSLDSDPEEPTSQASKNDSLPTNRGYPRDYQSEADFQAVKASYRPKIENGELYKSLPLSSSTGSNNEEKPKTRQEKKRELEALSAAVAELYFFRRYDKVLEILHVVLDEEGEGYGIEIGEGKERERLERWREKCHMRLEERNSRERGQPSSERGRERDQLEEML</sequence>
<protein>
    <submittedName>
        <fullName evidence="2">Uncharacterized protein</fullName>
    </submittedName>
</protein>
<keyword evidence="3" id="KW-1185">Reference proteome</keyword>
<proteinExistence type="predicted"/>
<feature type="region of interest" description="Disordered" evidence="1">
    <location>
        <begin position="57"/>
        <end position="86"/>
    </location>
</feature>
<feature type="compositionally biased region" description="Low complexity" evidence="1">
    <location>
        <begin position="1"/>
        <end position="11"/>
    </location>
</feature>
<gene>
    <name evidence="2" type="ORF">EV356DRAFT_536790</name>
</gene>
<feature type="region of interest" description="Disordered" evidence="1">
    <location>
        <begin position="1"/>
        <end position="41"/>
    </location>
</feature>
<dbReference type="OrthoDB" id="3946088at2759"/>
<evidence type="ECO:0000256" key="1">
    <source>
        <dbReference type="SAM" id="MobiDB-lite"/>
    </source>
</evidence>
<dbReference type="Proteomes" id="UP000800092">
    <property type="component" value="Unassembled WGS sequence"/>
</dbReference>
<dbReference type="EMBL" id="ML991850">
    <property type="protein sequence ID" value="KAF2229948.1"/>
    <property type="molecule type" value="Genomic_DNA"/>
</dbReference>
<organism evidence="2 3">
    <name type="scientific">Viridothelium virens</name>
    <name type="common">Speckled blister lichen</name>
    <name type="synonym">Trypethelium virens</name>
    <dbReference type="NCBI Taxonomy" id="1048519"/>
    <lineage>
        <taxon>Eukaryota</taxon>
        <taxon>Fungi</taxon>
        <taxon>Dikarya</taxon>
        <taxon>Ascomycota</taxon>
        <taxon>Pezizomycotina</taxon>
        <taxon>Dothideomycetes</taxon>
        <taxon>Dothideomycetes incertae sedis</taxon>
        <taxon>Trypetheliales</taxon>
        <taxon>Trypetheliaceae</taxon>
        <taxon>Viridothelium</taxon>
    </lineage>
</organism>
<feature type="compositionally biased region" description="Basic and acidic residues" evidence="1">
    <location>
        <begin position="73"/>
        <end position="86"/>
    </location>
</feature>
<dbReference type="AlphaFoldDB" id="A0A6A6GWG8"/>
<reference evidence="2" key="1">
    <citation type="journal article" date="2020" name="Stud. Mycol.">
        <title>101 Dothideomycetes genomes: a test case for predicting lifestyles and emergence of pathogens.</title>
        <authorList>
            <person name="Haridas S."/>
            <person name="Albert R."/>
            <person name="Binder M."/>
            <person name="Bloem J."/>
            <person name="Labutti K."/>
            <person name="Salamov A."/>
            <person name="Andreopoulos B."/>
            <person name="Baker S."/>
            <person name="Barry K."/>
            <person name="Bills G."/>
            <person name="Bluhm B."/>
            <person name="Cannon C."/>
            <person name="Castanera R."/>
            <person name="Culley D."/>
            <person name="Daum C."/>
            <person name="Ezra D."/>
            <person name="Gonzalez J."/>
            <person name="Henrissat B."/>
            <person name="Kuo A."/>
            <person name="Liang C."/>
            <person name="Lipzen A."/>
            <person name="Lutzoni F."/>
            <person name="Magnuson J."/>
            <person name="Mondo S."/>
            <person name="Nolan M."/>
            <person name="Ohm R."/>
            <person name="Pangilinan J."/>
            <person name="Park H.-J."/>
            <person name="Ramirez L."/>
            <person name="Alfaro M."/>
            <person name="Sun H."/>
            <person name="Tritt A."/>
            <person name="Yoshinaga Y."/>
            <person name="Zwiers L.-H."/>
            <person name="Turgeon B."/>
            <person name="Goodwin S."/>
            <person name="Spatafora J."/>
            <person name="Crous P."/>
            <person name="Grigoriev I."/>
        </authorList>
    </citation>
    <scope>NUCLEOTIDE SEQUENCE</scope>
    <source>
        <strain evidence="2">Tuck. ex Michener</strain>
    </source>
</reference>
<evidence type="ECO:0000313" key="2">
    <source>
        <dbReference type="EMBL" id="KAF2229948.1"/>
    </source>
</evidence>
<accession>A0A6A6GWG8</accession>
<feature type="compositionally biased region" description="Polar residues" evidence="1">
    <location>
        <begin position="17"/>
        <end position="29"/>
    </location>
</feature>
<feature type="region of interest" description="Disordered" evidence="1">
    <location>
        <begin position="145"/>
        <end position="171"/>
    </location>
</feature>
<evidence type="ECO:0000313" key="3">
    <source>
        <dbReference type="Proteomes" id="UP000800092"/>
    </source>
</evidence>
<name>A0A6A6GWG8_VIRVR</name>